<dbReference type="HAMAP" id="MF_00674">
    <property type="entry name" value="UPF0251"/>
    <property type="match status" value="1"/>
</dbReference>
<accession>A0ABV9K7Y7</accession>
<dbReference type="RefSeq" id="WP_380078952.1">
    <property type="nucleotide sequence ID" value="NZ_JBHSGO010000178.1"/>
</dbReference>
<comment type="similarity">
    <text evidence="1 2">Belongs to the UPF0251 family.</text>
</comment>
<proteinExistence type="inferred from homology"/>
<evidence type="ECO:0000313" key="5">
    <source>
        <dbReference type="Proteomes" id="UP001596020"/>
    </source>
</evidence>
<name>A0ABV9K7Y7_9PORP</name>
<dbReference type="Gene3D" id="3.30.420.130">
    <property type="entry name" value="Dinitrogenase iron-molybdenum cofactor biosynthesis domain"/>
    <property type="match status" value="1"/>
</dbReference>
<evidence type="ECO:0000313" key="4">
    <source>
        <dbReference type="EMBL" id="MFC4666157.1"/>
    </source>
</evidence>
<dbReference type="InterPro" id="IPR003731">
    <property type="entry name" value="Di-Nase_FeMo-co_biosynth"/>
</dbReference>
<feature type="domain" description="Dinitrogenase iron-molybdenum cofactor biosynthesis" evidence="3">
    <location>
        <begin position="116"/>
        <end position="203"/>
    </location>
</feature>
<comment type="caution">
    <text evidence="4">The sequence shown here is derived from an EMBL/GenBank/DDBJ whole genome shotgun (WGS) entry which is preliminary data.</text>
</comment>
<evidence type="ECO:0000256" key="1">
    <source>
        <dbReference type="ARBA" id="ARBA00009350"/>
    </source>
</evidence>
<evidence type="ECO:0000256" key="2">
    <source>
        <dbReference type="HAMAP-Rule" id="MF_00674"/>
    </source>
</evidence>
<dbReference type="Pfam" id="PF02579">
    <property type="entry name" value="Nitro_FeMo-Co"/>
    <property type="match status" value="1"/>
</dbReference>
<reference evidence="5" key="1">
    <citation type="journal article" date="2019" name="Int. J. Syst. Evol. Microbiol.">
        <title>The Global Catalogue of Microorganisms (GCM) 10K type strain sequencing project: providing services to taxonomists for standard genome sequencing and annotation.</title>
        <authorList>
            <consortium name="The Broad Institute Genomics Platform"/>
            <consortium name="The Broad Institute Genome Sequencing Center for Infectious Disease"/>
            <person name="Wu L."/>
            <person name="Ma J."/>
        </authorList>
    </citation>
    <scope>NUCLEOTIDE SEQUENCE [LARGE SCALE GENOMIC DNA]</scope>
    <source>
        <strain evidence="5">CGMCC 4.7357</strain>
    </source>
</reference>
<dbReference type="PANTHER" id="PTHR37478">
    <property type="match status" value="1"/>
</dbReference>
<dbReference type="EMBL" id="JBHSGO010000178">
    <property type="protein sequence ID" value="MFC4666157.1"/>
    <property type="molecule type" value="Genomic_DNA"/>
</dbReference>
<organism evidence="4 5">
    <name type="scientific">Falsiporphyromonas endometrii</name>
    <dbReference type="NCBI Taxonomy" id="1387297"/>
    <lineage>
        <taxon>Bacteria</taxon>
        <taxon>Pseudomonadati</taxon>
        <taxon>Bacteroidota</taxon>
        <taxon>Bacteroidia</taxon>
        <taxon>Bacteroidales</taxon>
        <taxon>Porphyromonadaceae</taxon>
        <taxon>Falsiporphyromonas</taxon>
    </lineage>
</organism>
<dbReference type="PANTHER" id="PTHR37478:SF2">
    <property type="entry name" value="UPF0251 PROTEIN TK0562"/>
    <property type="match status" value="1"/>
</dbReference>
<dbReference type="SUPFAM" id="SSF53146">
    <property type="entry name" value="Nitrogenase accessory factor-like"/>
    <property type="match status" value="1"/>
</dbReference>
<dbReference type="InterPro" id="IPR033913">
    <property type="entry name" value="MTH1175_dom"/>
</dbReference>
<keyword evidence="5" id="KW-1185">Reference proteome</keyword>
<dbReference type="CDD" id="cd00851">
    <property type="entry name" value="MTH1175"/>
    <property type="match status" value="1"/>
</dbReference>
<dbReference type="InterPro" id="IPR002852">
    <property type="entry name" value="UPF0251"/>
</dbReference>
<dbReference type="InterPro" id="IPR036105">
    <property type="entry name" value="DiNase_FeMo-co_biosyn_sf"/>
</dbReference>
<sequence>MARPKQCRYVSSPPIVDGFRPVGCFRRGLRETLLTYDEFETLRLADYLGMQQDEAAEQMNVSRPTFTRIYDAARKKVAHALVEGRTLNIDGGHVTFKSVKIKNDTMKKIAIPTEQGKLFGHFGRATHVTIISLENNKIVSTQSLETPKHEHGSLPKFLKENGVSDVIVNSIGQGAVNFLVKYGIEIHQGAPLEPVMDIVQQFLDGTIVYGEGQCNHHEHHHEHGKEEGHECCGKCGEHK</sequence>
<evidence type="ECO:0000259" key="3">
    <source>
        <dbReference type="Pfam" id="PF02579"/>
    </source>
</evidence>
<protein>
    <recommendedName>
        <fullName evidence="2">UPF0251 protein ACFO3G_06050</fullName>
    </recommendedName>
</protein>
<dbReference type="Pfam" id="PF02001">
    <property type="entry name" value="DUF134"/>
    <property type="match status" value="1"/>
</dbReference>
<gene>
    <name evidence="4" type="ORF">ACFO3G_06050</name>
</gene>
<dbReference type="Proteomes" id="UP001596020">
    <property type="component" value="Unassembled WGS sequence"/>
</dbReference>